<feature type="region of interest" description="Disordered" evidence="1">
    <location>
        <begin position="108"/>
        <end position="134"/>
    </location>
</feature>
<gene>
    <name evidence="2" type="primary">Acey_s0023.g720</name>
    <name evidence="2" type="ORF">Y032_0023g720</name>
</gene>
<evidence type="ECO:0000313" key="2">
    <source>
        <dbReference type="EMBL" id="EYC19790.1"/>
    </source>
</evidence>
<evidence type="ECO:0000313" key="3">
    <source>
        <dbReference type="Proteomes" id="UP000024635"/>
    </source>
</evidence>
<dbReference type="EMBL" id="JARK01001359">
    <property type="protein sequence ID" value="EYC19790.1"/>
    <property type="molecule type" value="Genomic_DNA"/>
</dbReference>
<comment type="caution">
    <text evidence="2">The sequence shown here is derived from an EMBL/GenBank/DDBJ whole genome shotgun (WGS) entry which is preliminary data.</text>
</comment>
<accession>A0A016UX54</accession>
<reference evidence="3" key="1">
    <citation type="journal article" date="2015" name="Nat. Genet.">
        <title>The genome and transcriptome of the zoonotic hookworm Ancylostoma ceylanicum identify infection-specific gene families.</title>
        <authorList>
            <person name="Schwarz E.M."/>
            <person name="Hu Y."/>
            <person name="Antoshechkin I."/>
            <person name="Miller M.M."/>
            <person name="Sternberg P.W."/>
            <person name="Aroian R.V."/>
        </authorList>
    </citation>
    <scope>NUCLEOTIDE SEQUENCE</scope>
    <source>
        <strain evidence="3">HY135</strain>
    </source>
</reference>
<sequence>MGARSVMLTTEKRSKTSAIPAKYGDPSQYIGTYVPPVPPCCCRRRFIRRIASLLDVVAVEAVNHGENTREPVPCRTISSIRSTRYEIRRYKRPDQAATLRGVVASTNSPDVWAEPGSRSVRSTPPSKPQGHRVTSDSDLLLLHTVACVLVDLTHVTIINHHRLTSSLPLPRVTRAE</sequence>
<dbReference type="Proteomes" id="UP000024635">
    <property type="component" value="Unassembled WGS sequence"/>
</dbReference>
<dbReference type="OrthoDB" id="10604558at2759"/>
<dbReference type="AlphaFoldDB" id="A0A016UX54"/>
<proteinExistence type="predicted"/>
<evidence type="ECO:0000256" key="1">
    <source>
        <dbReference type="SAM" id="MobiDB-lite"/>
    </source>
</evidence>
<organism evidence="2 3">
    <name type="scientific">Ancylostoma ceylanicum</name>
    <dbReference type="NCBI Taxonomy" id="53326"/>
    <lineage>
        <taxon>Eukaryota</taxon>
        <taxon>Metazoa</taxon>
        <taxon>Ecdysozoa</taxon>
        <taxon>Nematoda</taxon>
        <taxon>Chromadorea</taxon>
        <taxon>Rhabditida</taxon>
        <taxon>Rhabditina</taxon>
        <taxon>Rhabditomorpha</taxon>
        <taxon>Strongyloidea</taxon>
        <taxon>Ancylostomatidae</taxon>
        <taxon>Ancylostomatinae</taxon>
        <taxon>Ancylostoma</taxon>
    </lineage>
</organism>
<protein>
    <submittedName>
        <fullName evidence="2">Uncharacterized protein</fullName>
    </submittedName>
</protein>
<name>A0A016UX54_9BILA</name>
<keyword evidence="3" id="KW-1185">Reference proteome</keyword>